<comment type="caution">
    <text evidence="1">The sequence shown here is derived from an EMBL/GenBank/DDBJ whole genome shotgun (WGS) entry which is preliminary data.</text>
</comment>
<accession>A0A562V3N4</accession>
<evidence type="ECO:0000313" key="1">
    <source>
        <dbReference type="EMBL" id="TWJ12494.1"/>
    </source>
</evidence>
<proteinExistence type="predicted"/>
<gene>
    <name evidence="1" type="ORF">LX16_3252</name>
</gene>
<dbReference type="EMBL" id="VLLL01000006">
    <property type="protein sequence ID" value="TWJ12494.1"/>
    <property type="molecule type" value="Genomic_DNA"/>
</dbReference>
<organism evidence="1 2">
    <name type="scientific">Stackebrandtia albiflava</name>
    <dbReference type="NCBI Taxonomy" id="406432"/>
    <lineage>
        <taxon>Bacteria</taxon>
        <taxon>Bacillati</taxon>
        <taxon>Actinomycetota</taxon>
        <taxon>Actinomycetes</taxon>
        <taxon>Glycomycetales</taxon>
        <taxon>Glycomycetaceae</taxon>
        <taxon>Stackebrandtia</taxon>
    </lineage>
</organism>
<sequence>MRATVALLAALLVLTGCLIPGEKFYPVGLAKVGGVYVLFAPMCEGESLTEIVISSNVGNPENPSEPREIDWWSGNRPADESTERGWVVLGDDSRFLESGGNDDVSEWPRDLRVELGHDSPGGGFRSITGAIRIDDTVPGYAPDADIEEIEYLFGDPRTDDPLELWTPNRMRLETGCAGQYL</sequence>
<evidence type="ECO:0000313" key="2">
    <source>
        <dbReference type="Proteomes" id="UP000321617"/>
    </source>
</evidence>
<dbReference type="AlphaFoldDB" id="A0A562V3N4"/>
<protein>
    <submittedName>
        <fullName evidence="1">Uncharacterized protein</fullName>
    </submittedName>
</protein>
<name>A0A562V3N4_9ACTN</name>
<dbReference type="Proteomes" id="UP000321617">
    <property type="component" value="Unassembled WGS sequence"/>
</dbReference>
<keyword evidence="2" id="KW-1185">Reference proteome</keyword>
<reference evidence="1 2" key="1">
    <citation type="journal article" date="2013" name="Stand. Genomic Sci.">
        <title>Genomic Encyclopedia of Type Strains, Phase I: The one thousand microbial genomes (KMG-I) project.</title>
        <authorList>
            <person name="Kyrpides N.C."/>
            <person name="Woyke T."/>
            <person name="Eisen J.A."/>
            <person name="Garrity G."/>
            <person name="Lilburn T.G."/>
            <person name="Beck B.J."/>
            <person name="Whitman W.B."/>
            <person name="Hugenholtz P."/>
            <person name="Klenk H.P."/>
        </authorList>
    </citation>
    <scope>NUCLEOTIDE SEQUENCE [LARGE SCALE GENOMIC DNA]</scope>
    <source>
        <strain evidence="1 2">DSM 45044</strain>
    </source>
</reference>
<dbReference type="PROSITE" id="PS51257">
    <property type="entry name" value="PROKAR_LIPOPROTEIN"/>
    <property type="match status" value="1"/>
</dbReference>